<evidence type="ECO:0000256" key="1">
    <source>
        <dbReference type="SAM" id="MobiDB-lite"/>
    </source>
</evidence>
<organism evidence="2 3">
    <name type="scientific">Trichoderma longibrachiatum ATCC 18648</name>
    <dbReference type="NCBI Taxonomy" id="983965"/>
    <lineage>
        <taxon>Eukaryota</taxon>
        <taxon>Fungi</taxon>
        <taxon>Dikarya</taxon>
        <taxon>Ascomycota</taxon>
        <taxon>Pezizomycotina</taxon>
        <taxon>Sordariomycetes</taxon>
        <taxon>Hypocreomycetidae</taxon>
        <taxon>Hypocreales</taxon>
        <taxon>Hypocreaceae</taxon>
        <taxon>Trichoderma</taxon>
    </lineage>
</organism>
<protein>
    <submittedName>
        <fullName evidence="2">Uncharacterized protein</fullName>
    </submittedName>
</protein>
<evidence type="ECO:0000313" key="3">
    <source>
        <dbReference type="Proteomes" id="UP000240760"/>
    </source>
</evidence>
<evidence type="ECO:0000313" key="2">
    <source>
        <dbReference type="EMBL" id="PTB74096.1"/>
    </source>
</evidence>
<dbReference type="EMBL" id="KZ679137">
    <property type="protein sequence ID" value="PTB74096.1"/>
    <property type="molecule type" value="Genomic_DNA"/>
</dbReference>
<proteinExistence type="predicted"/>
<sequence length="125" mass="13951">MPTESLKRRLQKGCDAALSKSPRKATNDRGRQATRAQGPTVLLRAVLLLLARKVWDAGKATLPWRRYAPFSSPCPFLTLSTSLLFCSGDGRPRSFFRFSSFIDSAGTVCLGLAPRRRYFCFCFPS</sequence>
<keyword evidence="3" id="KW-1185">Reference proteome</keyword>
<feature type="region of interest" description="Disordered" evidence="1">
    <location>
        <begin position="1"/>
        <end position="36"/>
    </location>
</feature>
<dbReference type="AlphaFoldDB" id="A0A2T4BXY7"/>
<gene>
    <name evidence="2" type="ORF">M440DRAFT_1059358</name>
</gene>
<accession>A0A2T4BXY7</accession>
<name>A0A2T4BXY7_TRILO</name>
<reference evidence="2 3" key="1">
    <citation type="submission" date="2016-07" db="EMBL/GenBank/DDBJ databases">
        <title>Multiple horizontal gene transfer events from other fungi enriched the ability of initially mycotrophic Trichoderma (Ascomycota) to feed on dead plant biomass.</title>
        <authorList>
            <consortium name="DOE Joint Genome Institute"/>
            <person name="Aerts A."/>
            <person name="Atanasova L."/>
            <person name="Chenthamara K."/>
            <person name="Zhang J."/>
            <person name="Grujic M."/>
            <person name="Henrissat B."/>
            <person name="Kuo A."/>
            <person name="Salamov A."/>
            <person name="Lipzen A."/>
            <person name="Labutti K."/>
            <person name="Barry K."/>
            <person name="Miao Y."/>
            <person name="Rahimi M.J."/>
            <person name="Shen Q."/>
            <person name="Grigoriev I.V."/>
            <person name="Kubicek C.P."/>
            <person name="Druzhinina I.S."/>
        </authorList>
    </citation>
    <scope>NUCLEOTIDE SEQUENCE [LARGE SCALE GENOMIC DNA]</scope>
    <source>
        <strain evidence="2 3">ATCC 18648</strain>
    </source>
</reference>
<dbReference type="Proteomes" id="UP000240760">
    <property type="component" value="Unassembled WGS sequence"/>
</dbReference>